<evidence type="ECO:0000313" key="3">
    <source>
        <dbReference type="Proteomes" id="UP000785679"/>
    </source>
</evidence>
<comment type="caution">
    <text evidence="2">The sequence shown here is derived from an EMBL/GenBank/DDBJ whole genome shotgun (WGS) entry which is preliminary data.</text>
</comment>
<feature type="compositionally biased region" description="Basic and acidic residues" evidence="1">
    <location>
        <begin position="147"/>
        <end position="157"/>
    </location>
</feature>
<dbReference type="EMBL" id="RRYP01014330">
    <property type="protein sequence ID" value="TNV76035.1"/>
    <property type="molecule type" value="Genomic_DNA"/>
</dbReference>
<dbReference type="AlphaFoldDB" id="A0A8J8NK75"/>
<evidence type="ECO:0000313" key="2">
    <source>
        <dbReference type="EMBL" id="TNV76035.1"/>
    </source>
</evidence>
<keyword evidence="3" id="KW-1185">Reference proteome</keyword>
<feature type="compositionally biased region" description="Polar residues" evidence="1">
    <location>
        <begin position="170"/>
        <end position="179"/>
    </location>
</feature>
<feature type="region of interest" description="Disordered" evidence="1">
    <location>
        <begin position="104"/>
        <end position="194"/>
    </location>
</feature>
<reference evidence="2" key="1">
    <citation type="submission" date="2019-06" db="EMBL/GenBank/DDBJ databases">
        <authorList>
            <person name="Zheng W."/>
        </authorList>
    </citation>
    <scope>NUCLEOTIDE SEQUENCE</scope>
    <source>
        <strain evidence="2">QDHG01</strain>
    </source>
</reference>
<dbReference type="Proteomes" id="UP000785679">
    <property type="component" value="Unassembled WGS sequence"/>
</dbReference>
<organism evidence="2 3">
    <name type="scientific">Halteria grandinella</name>
    <dbReference type="NCBI Taxonomy" id="5974"/>
    <lineage>
        <taxon>Eukaryota</taxon>
        <taxon>Sar</taxon>
        <taxon>Alveolata</taxon>
        <taxon>Ciliophora</taxon>
        <taxon>Intramacronucleata</taxon>
        <taxon>Spirotrichea</taxon>
        <taxon>Stichotrichia</taxon>
        <taxon>Sporadotrichida</taxon>
        <taxon>Halteriidae</taxon>
        <taxon>Halteria</taxon>
    </lineage>
</organism>
<gene>
    <name evidence="2" type="ORF">FGO68_gene4903</name>
</gene>
<feature type="compositionally biased region" description="Acidic residues" evidence="1">
    <location>
        <begin position="181"/>
        <end position="194"/>
    </location>
</feature>
<proteinExistence type="predicted"/>
<protein>
    <submittedName>
        <fullName evidence="2">Uncharacterized protein</fullName>
    </submittedName>
</protein>
<name>A0A8J8NK75_HALGN</name>
<sequence>MPFRTSGAGDSGGPFKNDQDAQLKARLNNNMPFQRAQHQVFSTIGRIDKLVAYSLATSGGGDSLARTRLNQIQSLLTKFQVENRDTDGDARRKKLFKAIIKSRFQERAGGNADSDEEEPREEENHEGQEEDDDDDFYDDEEDDDESDRSRVGVHGEEQGLPVVHVRRPSESSSDQYQSCEDNQEMQEQNQEDEV</sequence>
<feature type="compositionally biased region" description="Acidic residues" evidence="1">
    <location>
        <begin position="128"/>
        <end position="146"/>
    </location>
</feature>
<accession>A0A8J8NK75</accession>
<evidence type="ECO:0000256" key="1">
    <source>
        <dbReference type="SAM" id="MobiDB-lite"/>
    </source>
</evidence>